<feature type="region of interest" description="Disordered" evidence="1">
    <location>
        <begin position="50"/>
        <end position="111"/>
    </location>
</feature>
<sequence>MRNSRSQQGNRPMSDISYIDEDSMKSPSPNSGKRCGSCNTAVRLVTPIEESSPTTAETAPLVPPGSPQGGPAAAATQQLGHHRPHTHANTQSTKCCHHHHHHLAGTAPSSPLFQPLSPHHFNTLISQTVHSNMAAHSSTLQPPSQSSPVVVVGGLQASLAPRRDSCYNRLRQYLTCTSLTTPASAVTSLAYARLSFLLVGLGHCSHRNRLDWLLDNSVRVDQRCRWGPRPPEWECDVQLLGVGSRTSPLI</sequence>
<comment type="caution">
    <text evidence="2">The sequence shown here is derived from an EMBL/GenBank/DDBJ whole genome shotgun (WGS) entry which is preliminary data.</text>
</comment>
<dbReference type="Proteomes" id="UP000324222">
    <property type="component" value="Unassembled WGS sequence"/>
</dbReference>
<feature type="region of interest" description="Disordered" evidence="1">
    <location>
        <begin position="1"/>
        <end position="37"/>
    </location>
</feature>
<name>A0A5B7D9R2_PORTR</name>
<reference evidence="2 3" key="1">
    <citation type="submission" date="2019-05" db="EMBL/GenBank/DDBJ databases">
        <title>Another draft genome of Portunus trituberculatus and its Hox gene families provides insights of decapod evolution.</title>
        <authorList>
            <person name="Jeong J.-H."/>
            <person name="Song I."/>
            <person name="Kim S."/>
            <person name="Choi T."/>
            <person name="Kim D."/>
            <person name="Ryu S."/>
            <person name="Kim W."/>
        </authorList>
    </citation>
    <scope>NUCLEOTIDE SEQUENCE [LARGE SCALE GENOMIC DNA]</scope>
    <source>
        <tissue evidence="2">Muscle</tissue>
    </source>
</reference>
<accession>A0A5B7D9R2</accession>
<protein>
    <submittedName>
        <fullName evidence="2">Uncharacterized protein</fullName>
    </submittedName>
</protein>
<evidence type="ECO:0000256" key="1">
    <source>
        <dbReference type="SAM" id="MobiDB-lite"/>
    </source>
</evidence>
<dbReference type="AlphaFoldDB" id="A0A5B7D9R2"/>
<organism evidence="2 3">
    <name type="scientific">Portunus trituberculatus</name>
    <name type="common">Swimming crab</name>
    <name type="synonym">Neptunus trituberculatus</name>
    <dbReference type="NCBI Taxonomy" id="210409"/>
    <lineage>
        <taxon>Eukaryota</taxon>
        <taxon>Metazoa</taxon>
        <taxon>Ecdysozoa</taxon>
        <taxon>Arthropoda</taxon>
        <taxon>Crustacea</taxon>
        <taxon>Multicrustacea</taxon>
        <taxon>Malacostraca</taxon>
        <taxon>Eumalacostraca</taxon>
        <taxon>Eucarida</taxon>
        <taxon>Decapoda</taxon>
        <taxon>Pleocyemata</taxon>
        <taxon>Brachyura</taxon>
        <taxon>Eubrachyura</taxon>
        <taxon>Portunoidea</taxon>
        <taxon>Portunidae</taxon>
        <taxon>Portuninae</taxon>
        <taxon>Portunus</taxon>
    </lineage>
</organism>
<evidence type="ECO:0000313" key="3">
    <source>
        <dbReference type="Proteomes" id="UP000324222"/>
    </source>
</evidence>
<keyword evidence="3" id="KW-1185">Reference proteome</keyword>
<evidence type="ECO:0000313" key="2">
    <source>
        <dbReference type="EMBL" id="MPC18041.1"/>
    </source>
</evidence>
<dbReference type="EMBL" id="VSRR010000642">
    <property type="protein sequence ID" value="MPC18041.1"/>
    <property type="molecule type" value="Genomic_DNA"/>
</dbReference>
<feature type="compositionally biased region" description="Polar residues" evidence="1">
    <location>
        <begin position="1"/>
        <end position="11"/>
    </location>
</feature>
<proteinExistence type="predicted"/>
<dbReference type="OrthoDB" id="116380at2759"/>
<gene>
    <name evidence="2" type="ORF">E2C01_010913</name>
</gene>
<feature type="compositionally biased region" description="Low complexity" evidence="1">
    <location>
        <begin position="69"/>
        <end position="79"/>
    </location>
</feature>